<sequence>MRSYLRLVLFTTGLLFGVQVPGFISDYSKRVEAHLIEAQQA</sequence>
<organism evidence="1 2">
    <name type="scientific">Pseudomonas syringae pv. maculicola</name>
    <dbReference type="NCBI Taxonomy" id="59511"/>
    <lineage>
        <taxon>Bacteria</taxon>
        <taxon>Pseudomonadati</taxon>
        <taxon>Pseudomonadota</taxon>
        <taxon>Gammaproteobacteria</taxon>
        <taxon>Pseudomonadales</taxon>
        <taxon>Pseudomonadaceae</taxon>
        <taxon>Pseudomonas</taxon>
    </lineage>
</organism>
<feature type="non-terminal residue" evidence="1">
    <location>
        <position position="41"/>
    </location>
</feature>
<evidence type="ECO:0000313" key="2">
    <source>
        <dbReference type="Proteomes" id="UP000282378"/>
    </source>
</evidence>
<name>A0A3M2YS00_PSEYM</name>
<accession>A0A3M2YS00</accession>
<dbReference type="Proteomes" id="UP000282378">
    <property type="component" value="Unassembled WGS sequence"/>
</dbReference>
<comment type="caution">
    <text evidence="1">The sequence shown here is derived from an EMBL/GenBank/DDBJ whole genome shotgun (WGS) entry which is preliminary data.</text>
</comment>
<dbReference type="EMBL" id="RBNL01002171">
    <property type="protein sequence ID" value="RML78834.1"/>
    <property type="molecule type" value="Genomic_DNA"/>
</dbReference>
<dbReference type="InterPro" id="IPR022584">
    <property type="entry name" value="DUF2937"/>
</dbReference>
<gene>
    <name evidence="1" type="ORF">APX70_05575</name>
</gene>
<dbReference type="AlphaFoldDB" id="A0A3M2YS00"/>
<evidence type="ECO:0000313" key="1">
    <source>
        <dbReference type="EMBL" id="RML78834.1"/>
    </source>
</evidence>
<protein>
    <submittedName>
        <fullName evidence="1">Uncharacterized protein</fullName>
    </submittedName>
</protein>
<dbReference type="Pfam" id="PF11157">
    <property type="entry name" value="DUF2937"/>
    <property type="match status" value="1"/>
</dbReference>
<reference evidence="1 2" key="1">
    <citation type="submission" date="2018-08" db="EMBL/GenBank/DDBJ databases">
        <title>Recombination of ecologically and evolutionarily significant loci maintains genetic cohesion in the Pseudomonas syringae species complex.</title>
        <authorList>
            <person name="Dillon M."/>
            <person name="Thakur S."/>
            <person name="Almeida R.N.D."/>
            <person name="Weir B.S."/>
            <person name="Guttman D.S."/>
        </authorList>
    </citation>
    <scope>NUCLEOTIDE SEQUENCE [LARGE SCALE GENOMIC DNA]</scope>
    <source>
        <strain evidence="1 2">88_10</strain>
    </source>
</reference>
<proteinExistence type="predicted"/>